<dbReference type="GO" id="GO:0006355">
    <property type="term" value="P:regulation of DNA-templated transcription"/>
    <property type="evidence" value="ECO:0007669"/>
    <property type="project" value="InterPro"/>
</dbReference>
<sequence>MNLVGRERELDTLYAVIDRRPGTPSNLTLHGDPGIGKTVLLQAGIRYARERGIRVIGGSGFESEAKLAFAGLHQLFGPVPAYLDRLEPFHRSVLRRALGLDDGLPPDRLAVCAASLAAVTAIAADGPVLIAVEDAHWVDVPTREVMMFLLLRLSAIDVRAIFARRPLIASERVTPGVGMLEIRPLKPSAAAELLDLLHPGLPAPARERILRDAAGNPLALADLPHAFGTDAAVGLEMLPAAAPLRTRLEAGYAGRVTTLPAPIRTALLVSALDGDPLDHTIDAAHPSMLSLDDIAAVERLGLITRDSTPTRLTFRHPLVRSAIVNTAAPDEIRAAHLHLARHYRGNPEMRVWHLAAATVEPDEAIAQEIDRGAALISSRGGTGLAVAAMQRAAALSPSPGDAVRRLHDGAEMASASGQLDLAQRLLDEARRYTDDPNRSARALTVRAEVLLRRDGDLAAADQLLDRAVRQTSEPADRARATKLLLISAFYSADDERWNHCAAVMEHCDDDELRLLFAVLGGLPSGGADIRRRLAETFDALPLDAPPGRVVDLCRAAMAVDGLRDRRTWLRGLVDRESGSGAITHAVAGHLLSAHDHFLAGDWEASEKAADAGMDLAVRHGLETAVNDLRCHLGWLAAARGDVETVHEYSRTIERWAGPRGSRAHLAQSTRNLALAALTDGDHEAAYEHATTLVRPGHLPAFAHAALWATLDLIEAATRIHCVDEARAHLAAAEAAGLADLTPRLRLHIHAARAMLSHDDPVTLYRQALALPGVEHWPFEHARIRLALGEHYRRHQQPGAARPELRRAIDLFTRLGATTWTRRAEQELRATGIAVTGGSSRADVQPTDLTAQQLEVAHLAAAGLSNKEIGQRLYLSPRTVGAHLYRIFPKLGITSRSALRDALDRLT</sequence>
<dbReference type="RefSeq" id="WP_043524496.1">
    <property type="nucleotide sequence ID" value="NZ_BAABKU010000016.1"/>
</dbReference>
<dbReference type="eggNOG" id="COG2197">
    <property type="taxonomic scope" value="Bacteria"/>
</dbReference>
<dbReference type="Gene3D" id="3.40.50.300">
    <property type="entry name" value="P-loop containing nucleotide triphosphate hydrolases"/>
    <property type="match status" value="1"/>
</dbReference>
<dbReference type="PROSITE" id="PS50043">
    <property type="entry name" value="HTH_LUXR_2"/>
    <property type="match status" value="1"/>
</dbReference>
<gene>
    <name evidence="4" type="ORF">MB27_12470</name>
</gene>
<comment type="caution">
    <text evidence="4">The sequence shown here is derived from an EMBL/GenBank/DDBJ whole genome shotgun (WGS) entry which is preliminary data.</text>
</comment>
<dbReference type="InterPro" id="IPR027417">
    <property type="entry name" value="P-loop_NTPase"/>
</dbReference>
<dbReference type="AlphaFoldDB" id="A0A0A6US01"/>
<dbReference type="Gene3D" id="1.10.10.10">
    <property type="entry name" value="Winged helix-like DNA-binding domain superfamily/Winged helix DNA-binding domain"/>
    <property type="match status" value="1"/>
</dbReference>
<dbReference type="GO" id="GO:0004016">
    <property type="term" value="F:adenylate cyclase activity"/>
    <property type="evidence" value="ECO:0007669"/>
    <property type="project" value="TreeGrafter"/>
</dbReference>
<dbReference type="PANTHER" id="PTHR16305:SF35">
    <property type="entry name" value="TRANSCRIPTIONAL ACTIVATOR DOMAIN"/>
    <property type="match status" value="1"/>
</dbReference>
<keyword evidence="5" id="KW-1185">Reference proteome</keyword>
<dbReference type="STRING" id="1869.MB27_12470"/>
<dbReference type="InterPro" id="IPR016032">
    <property type="entry name" value="Sig_transdc_resp-reg_C-effctor"/>
</dbReference>
<protein>
    <recommendedName>
        <fullName evidence="3">HTH luxR-type domain-containing protein</fullName>
    </recommendedName>
</protein>
<evidence type="ECO:0000313" key="5">
    <source>
        <dbReference type="Proteomes" id="UP000054537"/>
    </source>
</evidence>
<dbReference type="SUPFAM" id="SSF46894">
    <property type="entry name" value="C-terminal effector domain of the bipartite response regulators"/>
    <property type="match status" value="1"/>
</dbReference>
<keyword evidence="1" id="KW-0547">Nucleotide-binding</keyword>
<organism evidence="4 5">
    <name type="scientific">Actinoplanes utahensis</name>
    <dbReference type="NCBI Taxonomy" id="1869"/>
    <lineage>
        <taxon>Bacteria</taxon>
        <taxon>Bacillati</taxon>
        <taxon>Actinomycetota</taxon>
        <taxon>Actinomycetes</taxon>
        <taxon>Micromonosporales</taxon>
        <taxon>Micromonosporaceae</taxon>
        <taxon>Actinoplanes</taxon>
    </lineage>
</organism>
<keyword evidence="2" id="KW-0067">ATP-binding</keyword>
<dbReference type="Pfam" id="PF00196">
    <property type="entry name" value="GerE"/>
    <property type="match status" value="1"/>
</dbReference>
<dbReference type="PROSITE" id="PS00622">
    <property type="entry name" value="HTH_LUXR_1"/>
    <property type="match status" value="1"/>
</dbReference>
<dbReference type="OrthoDB" id="3514764at2"/>
<dbReference type="GO" id="GO:0003677">
    <property type="term" value="F:DNA binding"/>
    <property type="evidence" value="ECO:0007669"/>
    <property type="project" value="InterPro"/>
</dbReference>
<dbReference type="GO" id="GO:0005737">
    <property type="term" value="C:cytoplasm"/>
    <property type="evidence" value="ECO:0007669"/>
    <property type="project" value="TreeGrafter"/>
</dbReference>
<dbReference type="Proteomes" id="UP000054537">
    <property type="component" value="Unassembled WGS sequence"/>
</dbReference>
<dbReference type="SUPFAM" id="SSF52540">
    <property type="entry name" value="P-loop containing nucleoside triphosphate hydrolases"/>
    <property type="match status" value="1"/>
</dbReference>
<proteinExistence type="predicted"/>
<evidence type="ECO:0000259" key="3">
    <source>
        <dbReference type="PROSITE" id="PS50043"/>
    </source>
</evidence>
<evidence type="ECO:0000256" key="2">
    <source>
        <dbReference type="ARBA" id="ARBA00022840"/>
    </source>
</evidence>
<dbReference type="SMART" id="SM00421">
    <property type="entry name" value="HTH_LUXR"/>
    <property type="match status" value="1"/>
</dbReference>
<name>A0A0A6US01_ACTUT</name>
<dbReference type="GO" id="GO:0005524">
    <property type="term" value="F:ATP binding"/>
    <property type="evidence" value="ECO:0007669"/>
    <property type="project" value="UniProtKB-KW"/>
</dbReference>
<dbReference type="PANTHER" id="PTHR16305">
    <property type="entry name" value="TESTICULAR SOLUBLE ADENYLYL CYCLASE"/>
    <property type="match status" value="1"/>
</dbReference>
<dbReference type="Pfam" id="PF13191">
    <property type="entry name" value="AAA_16"/>
    <property type="match status" value="1"/>
</dbReference>
<feature type="domain" description="HTH luxR-type" evidence="3">
    <location>
        <begin position="841"/>
        <end position="906"/>
    </location>
</feature>
<accession>A0A0A6US01</accession>
<dbReference type="CDD" id="cd06170">
    <property type="entry name" value="LuxR_C_like"/>
    <property type="match status" value="1"/>
</dbReference>
<dbReference type="EMBL" id="JRTT01000012">
    <property type="protein sequence ID" value="KHD77239.1"/>
    <property type="molecule type" value="Genomic_DNA"/>
</dbReference>
<reference evidence="4 5" key="1">
    <citation type="submission" date="2014-10" db="EMBL/GenBank/DDBJ databases">
        <title>Draft genome sequence of Actinoplanes utahensis NRRL 12052.</title>
        <authorList>
            <person name="Velasco-Bucheli B."/>
            <person name="del Cerro C."/>
            <person name="Hormigo D."/>
            <person name="Garcia J.L."/>
            <person name="Acebal C."/>
            <person name="Arroyo M."/>
            <person name="de la Mata I."/>
        </authorList>
    </citation>
    <scope>NUCLEOTIDE SEQUENCE [LARGE SCALE GENOMIC DNA]</scope>
    <source>
        <strain evidence="4 5">NRRL 12052</strain>
    </source>
</reference>
<dbReference type="InterPro" id="IPR000792">
    <property type="entry name" value="Tscrpt_reg_LuxR_C"/>
</dbReference>
<dbReference type="InterPro" id="IPR036388">
    <property type="entry name" value="WH-like_DNA-bd_sf"/>
</dbReference>
<dbReference type="InterPro" id="IPR041664">
    <property type="entry name" value="AAA_16"/>
</dbReference>
<evidence type="ECO:0000313" key="4">
    <source>
        <dbReference type="EMBL" id="KHD77239.1"/>
    </source>
</evidence>
<evidence type="ECO:0000256" key="1">
    <source>
        <dbReference type="ARBA" id="ARBA00022741"/>
    </source>
</evidence>
<dbReference type="PRINTS" id="PR00038">
    <property type="entry name" value="HTHLUXR"/>
</dbReference>